<sequence length="285" mass="33006">MWRSLLPLLALIHWTQAAWWITEDTRCDPLQKGWLPYTGWRFFRSFDYSFGLRALASGGFPISSRHFIRMTHCNMGKVDYEAGVPCQRRDDFVWNTDYCISPTTCFRPVRRKKYATRDMAIYLPFATVVGGLFICPNFRATGINCTNENAVPIKPLIADFAGYKWTEYPSYTNVEQQVPYLYTPDILDVRFRKPFTSEDWSEFLDVNEDYDWSNDDRTAINKAVTDSLNLLHGYLDASDGVLAQATSGSHWRTMFGQLEGATREFVSDTLRSMADRISVKEKRIR</sequence>
<evidence type="ECO:0000256" key="1">
    <source>
        <dbReference type="SAM" id="SignalP"/>
    </source>
</evidence>
<dbReference type="Proteomes" id="UP000256601">
    <property type="component" value="Unassembled WGS sequence"/>
</dbReference>
<name>A0A1D8NKN3_YARLL</name>
<dbReference type="AlphaFoldDB" id="A0A1D8NKN3"/>
<evidence type="ECO:0000313" key="3">
    <source>
        <dbReference type="EMBL" id="RDW28104.1"/>
    </source>
</evidence>
<dbReference type="VEuPathDB" id="FungiDB:YALI0_E30261g"/>
<evidence type="ECO:0000313" key="4">
    <source>
        <dbReference type="Proteomes" id="UP000182444"/>
    </source>
</evidence>
<dbReference type="eggNOG" id="ENOG502RY5P">
    <property type="taxonomic scope" value="Eukaryota"/>
</dbReference>
<evidence type="ECO:0000313" key="2">
    <source>
        <dbReference type="EMBL" id="AOW06170.1"/>
    </source>
</evidence>
<dbReference type="EMBL" id="CP017557">
    <property type="protein sequence ID" value="AOW06170.1"/>
    <property type="molecule type" value="Genomic_DNA"/>
</dbReference>
<dbReference type="EMBL" id="KZ858955">
    <property type="protein sequence ID" value="RDW28104.1"/>
    <property type="molecule type" value="Genomic_DNA"/>
</dbReference>
<feature type="signal peptide" evidence="1">
    <location>
        <begin position="1"/>
        <end position="17"/>
    </location>
</feature>
<keyword evidence="1" id="KW-0732">Signal</keyword>
<proteinExistence type="predicted"/>
<dbReference type="Proteomes" id="UP000182444">
    <property type="component" value="Chromosome 1E"/>
</dbReference>
<reference evidence="2 4" key="1">
    <citation type="journal article" date="2016" name="PLoS ONE">
        <title>Sequence Assembly of Yarrowia lipolytica Strain W29/CLIB89 Shows Transposable Element Diversity.</title>
        <authorList>
            <person name="Magnan C."/>
            <person name="Yu J."/>
            <person name="Chang I."/>
            <person name="Jahn E."/>
            <person name="Kanomata Y."/>
            <person name="Wu J."/>
            <person name="Zeller M."/>
            <person name="Oakes M."/>
            <person name="Baldi P."/>
            <person name="Sandmeyer S."/>
        </authorList>
    </citation>
    <scope>NUCLEOTIDE SEQUENCE [LARGE SCALE GENOMIC DNA]</scope>
    <source>
        <strain evidence="2">CLIB89</strain>
        <strain evidence="4">CLIB89(W29)</strain>
    </source>
</reference>
<accession>A0A1D8NKN3</accession>
<feature type="chain" id="PRO_5036017835" evidence="1">
    <location>
        <begin position="18"/>
        <end position="285"/>
    </location>
</feature>
<evidence type="ECO:0000313" key="5">
    <source>
        <dbReference type="Proteomes" id="UP000256601"/>
    </source>
</evidence>
<protein>
    <submittedName>
        <fullName evidence="2">Uncharacterized protein</fullName>
    </submittedName>
</protein>
<dbReference type="VEuPathDB" id="FungiDB:YALI1_E35639g"/>
<organism evidence="2 4">
    <name type="scientific">Yarrowia lipolytica</name>
    <name type="common">Candida lipolytica</name>
    <dbReference type="NCBI Taxonomy" id="4952"/>
    <lineage>
        <taxon>Eukaryota</taxon>
        <taxon>Fungi</taxon>
        <taxon>Dikarya</taxon>
        <taxon>Ascomycota</taxon>
        <taxon>Saccharomycotina</taxon>
        <taxon>Dipodascomycetes</taxon>
        <taxon>Dipodascales</taxon>
        <taxon>Dipodascales incertae sedis</taxon>
        <taxon>Yarrowia</taxon>
    </lineage>
</organism>
<gene>
    <name evidence="3" type="ORF">B0I71DRAFT_127844</name>
    <name evidence="2" type="ORF">YALI1_E35639g</name>
</gene>
<reference evidence="3 5" key="2">
    <citation type="submission" date="2018-07" db="EMBL/GenBank/DDBJ databases">
        <title>Draft Genome Assemblies for Five Robust Yarrowia lipolytica Strains Exhibiting High Lipid Production and Pentose Sugar Utilization and Sugar Alcohol Secretion from Undetoxified Lignocellulosic Biomass Hydrolysates.</title>
        <authorList>
            <consortium name="DOE Joint Genome Institute"/>
            <person name="Walker C."/>
            <person name="Ryu S."/>
            <person name="Na H."/>
            <person name="Zane M."/>
            <person name="LaButti K."/>
            <person name="Lipzen A."/>
            <person name="Haridas S."/>
            <person name="Barry K."/>
            <person name="Grigoriev I.V."/>
            <person name="Quarterman J."/>
            <person name="Slininger P."/>
            <person name="Dien B."/>
            <person name="Trinh C.T."/>
        </authorList>
    </citation>
    <scope>NUCLEOTIDE SEQUENCE [LARGE SCALE GENOMIC DNA]</scope>
    <source>
        <strain evidence="3 5">YB392</strain>
    </source>
</reference>